<reference evidence="1 2" key="1">
    <citation type="submission" date="2020-07" db="EMBL/GenBank/DDBJ databases">
        <title>Diversity of carbapenemase encoding genes among Pseudomonas putida group clinical isolates in a tertiary Brazilian hospital.</title>
        <authorList>
            <person name="Alberto-Lei F."/>
            <person name="Nodari C.S."/>
            <person name="Streling A.P."/>
            <person name="Paulino J.T."/>
            <person name="Bessa-Neto F.O."/>
            <person name="Cayo R."/>
            <person name="Gales A.C."/>
        </authorList>
    </citation>
    <scope>NUCLEOTIDE SEQUENCE [LARGE SCALE GENOMIC DNA]</scope>
    <source>
        <strain evidence="1 2">14535</strain>
    </source>
</reference>
<dbReference type="EMBL" id="JACGCU010000045">
    <property type="protein sequence ID" value="MBA6061628.1"/>
    <property type="molecule type" value="Genomic_DNA"/>
</dbReference>
<accession>A0A7W2JMC6</accession>
<name>A0A7W2JMC6_9PSED</name>
<organism evidence="1 2">
    <name type="scientific">Pseudomonas juntendi</name>
    <dbReference type="NCBI Taxonomy" id="2666183"/>
    <lineage>
        <taxon>Bacteria</taxon>
        <taxon>Pseudomonadati</taxon>
        <taxon>Pseudomonadota</taxon>
        <taxon>Gammaproteobacteria</taxon>
        <taxon>Pseudomonadales</taxon>
        <taxon>Pseudomonadaceae</taxon>
        <taxon>Pseudomonas</taxon>
    </lineage>
</organism>
<sequence>MTFATMQQPVAPADMERMVRQLHILGLYLIEQGRVRPCGGGDYSRMALDYVMAEHGLCKHKPMGTKGKGA</sequence>
<comment type="caution">
    <text evidence="1">The sequence shown here is derived from an EMBL/GenBank/DDBJ whole genome shotgun (WGS) entry which is preliminary data.</text>
</comment>
<gene>
    <name evidence="1" type="ORF">H4C44_20925</name>
</gene>
<evidence type="ECO:0000313" key="2">
    <source>
        <dbReference type="Proteomes" id="UP000556620"/>
    </source>
</evidence>
<proteinExistence type="predicted"/>
<dbReference type="AlphaFoldDB" id="A0A7W2JMC6"/>
<protein>
    <submittedName>
        <fullName evidence="1">Uncharacterized protein</fullName>
    </submittedName>
</protein>
<evidence type="ECO:0000313" key="1">
    <source>
        <dbReference type="EMBL" id="MBA6061628.1"/>
    </source>
</evidence>
<dbReference type="RefSeq" id="WP_020308971.1">
    <property type="nucleotide sequence ID" value="NZ_JACGCU010000045.1"/>
</dbReference>
<dbReference type="Proteomes" id="UP000556620">
    <property type="component" value="Unassembled WGS sequence"/>
</dbReference>